<dbReference type="Proteomes" id="UP001058974">
    <property type="component" value="Chromosome 6"/>
</dbReference>
<dbReference type="Gramene" id="Psat06G0420700-T1">
    <property type="protein sequence ID" value="KAI5398740.1"/>
    <property type="gene ID" value="KIW84_064207"/>
</dbReference>
<sequence length="267" mass="29000">MNLPSTKPSLSDSPTPTPLNIFPFVKGECGNCGVKERWLLHNVVVRGVDRRICTSCVLRLHPSSFCPCCFEFYEHPVSITSSSSAHRFVSCVKCSSLSHIHCLSSPPPLPSPYLCPPCSKPNFTFFPVPEEIVEVNLAKVFVCASKIALASMKKQHTMSNVRCERAVKEASMARKRTKESIEQCFTIQRHKDSPELENTIKSVSKKEDLVGYGGVYPQSPNGPLNNKIGTNGIGSPAIMNKIGANGNDGRIGNNGGRFGASAFKASA</sequence>
<comment type="caution">
    <text evidence="1">The sequence shown here is derived from an EMBL/GenBank/DDBJ whole genome shotgun (WGS) entry which is preliminary data.</text>
</comment>
<evidence type="ECO:0000313" key="2">
    <source>
        <dbReference type="Proteomes" id="UP001058974"/>
    </source>
</evidence>
<evidence type="ECO:0000313" key="1">
    <source>
        <dbReference type="EMBL" id="KAI5398740.1"/>
    </source>
</evidence>
<protein>
    <submittedName>
        <fullName evidence="1">Uncharacterized protein</fullName>
    </submittedName>
</protein>
<dbReference type="Gramene" id="Psat6g155480.1">
    <property type="protein sequence ID" value="Psat6g155480.1.cds1"/>
    <property type="gene ID" value="Psat6g155480"/>
</dbReference>
<dbReference type="AlphaFoldDB" id="A0A9D4WDC0"/>
<dbReference type="Gramene" id="PSAT_LOCUS27366_t1">
    <property type="protein sequence ID" value="CAL5208706.1"/>
    <property type="gene ID" value="PSAT_LOCUS27366"/>
</dbReference>
<dbReference type="OrthoDB" id="692041at2759"/>
<dbReference type="EMBL" id="JAMSHJ010000006">
    <property type="protein sequence ID" value="KAI5398740.1"/>
    <property type="molecule type" value="Genomic_DNA"/>
</dbReference>
<proteinExistence type="predicted"/>
<organism evidence="1 2">
    <name type="scientific">Pisum sativum</name>
    <name type="common">Garden pea</name>
    <name type="synonym">Lathyrus oleraceus</name>
    <dbReference type="NCBI Taxonomy" id="3888"/>
    <lineage>
        <taxon>Eukaryota</taxon>
        <taxon>Viridiplantae</taxon>
        <taxon>Streptophyta</taxon>
        <taxon>Embryophyta</taxon>
        <taxon>Tracheophyta</taxon>
        <taxon>Spermatophyta</taxon>
        <taxon>Magnoliopsida</taxon>
        <taxon>eudicotyledons</taxon>
        <taxon>Gunneridae</taxon>
        <taxon>Pentapetalae</taxon>
        <taxon>rosids</taxon>
        <taxon>fabids</taxon>
        <taxon>Fabales</taxon>
        <taxon>Fabaceae</taxon>
        <taxon>Papilionoideae</taxon>
        <taxon>50 kb inversion clade</taxon>
        <taxon>NPAAA clade</taxon>
        <taxon>Hologalegina</taxon>
        <taxon>IRL clade</taxon>
        <taxon>Fabeae</taxon>
        <taxon>Lathyrus</taxon>
    </lineage>
</organism>
<dbReference type="PANTHER" id="PTHR34451">
    <property type="entry name" value="PHD FINGER FAMILY PROTEIN"/>
    <property type="match status" value="1"/>
</dbReference>
<gene>
    <name evidence="1" type="ORF">KIW84_064207</name>
</gene>
<dbReference type="PANTHER" id="PTHR34451:SF15">
    <property type="entry name" value="PHD-TYPE DOMAIN-CONTAINING PROTEIN"/>
    <property type="match status" value="1"/>
</dbReference>
<name>A0A9D4WDC0_PEA</name>
<accession>A0A9D4WDC0</accession>
<keyword evidence="2" id="KW-1185">Reference proteome</keyword>
<dbReference type="Gramene" id="Psat6g155480.2">
    <property type="protein sequence ID" value="Psat6g155480.2.cds1"/>
    <property type="gene ID" value="Psat6g155480"/>
</dbReference>
<reference evidence="1 2" key="1">
    <citation type="journal article" date="2022" name="Nat. Genet.">
        <title>Improved pea reference genome and pan-genome highlight genomic features and evolutionary characteristics.</title>
        <authorList>
            <person name="Yang T."/>
            <person name="Liu R."/>
            <person name="Luo Y."/>
            <person name="Hu S."/>
            <person name="Wang D."/>
            <person name="Wang C."/>
            <person name="Pandey M.K."/>
            <person name="Ge S."/>
            <person name="Xu Q."/>
            <person name="Li N."/>
            <person name="Li G."/>
            <person name="Huang Y."/>
            <person name="Saxena R.K."/>
            <person name="Ji Y."/>
            <person name="Li M."/>
            <person name="Yan X."/>
            <person name="He Y."/>
            <person name="Liu Y."/>
            <person name="Wang X."/>
            <person name="Xiang C."/>
            <person name="Varshney R.K."/>
            <person name="Ding H."/>
            <person name="Gao S."/>
            <person name="Zong X."/>
        </authorList>
    </citation>
    <scope>NUCLEOTIDE SEQUENCE [LARGE SCALE GENOMIC DNA]</scope>
    <source>
        <strain evidence="1 2">cv. Zhongwan 6</strain>
    </source>
</reference>